<name>A0A0G4EI28_VITBC</name>
<evidence type="ECO:0000313" key="3">
    <source>
        <dbReference type="Proteomes" id="UP000041254"/>
    </source>
</evidence>
<evidence type="ECO:0000313" key="2">
    <source>
        <dbReference type="EMBL" id="CEL95626.1"/>
    </source>
</evidence>
<dbReference type="PhylomeDB" id="A0A0G4EI28"/>
<organism evidence="2 3">
    <name type="scientific">Vitrella brassicaformis (strain CCMP3155)</name>
    <dbReference type="NCBI Taxonomy" id="1169540"/>
    <lineage>
        <taxon>Eukaryota</taxon>
        <taxon>Sar</taxon>
        <taxon>Alveolata</taxon>
        <taxon>Colpodellida</taxon>
        <taxon>Vitrellaceae</taxon>
        <taxon>Vitrella</taxon>
    </lineage>
</organism>
<proteinExistence type="predicted"/>
<protein>
    <recommendedName>
        <fullName evidence="4">Chitin-binding type-2 domain-containing protein</fullName>
    </recommendedName>
</protein>
<dbReference type="EMBL" id="CDMY01000234">
    <property type="protein sequence ID" value="CEL95626.1"/>
    <property type="molecule type" value="Genomic_DNA"/>
</dbReference>
<evidence type="ECO:0000256" key="1">
    <source>
        <dbReference type="SAM" id="SignalP"/>
    </source>
</evidence>
<accession>A0A0G4EI28</accession>
<feature type="chain" id="PRO_5005187361" description="Chitin-binding type-2 domain-containing protein" evidence="1">
    <location>
        <begin position="26"/>
        <end position="230"/>
    </location>
</feature>
<dbReference type="InParanoid" id="A0A0G4EI28"/>
<keyword evidence="3" id="KW-1185">Reference proteome</keyword>
<keyword evidence="1" id="KW-0732">Signal</keyword>
<reference evidence="2 3" key="1">
    <citation type="submission" date="2014-11" db="EMBL/GenBank/DDBJ databases">
        <authorList>
            <person name="Zhu J."/>
            <person name="Qi W."/>
            <person name="Song R."/>
        </authorList>
    </citation>
    <scope>NUCLEOTIDE SEQUENCE [LARGE SCALE GENOMIC DNA]</scope>
</reference>
<dbReference type="AlphaFoldDB" id="A0A0G4EI28"/>
<gene>
    <name evidence="2" type="ORF">Vbra_4955</name>
</gene>
<dbReference type="Proteomes" id="UP000041254">
    <property type="component" value="Unassembled WGS sequence"/>
</dbReference>
<evidence type="ECO:0008006" key="4">
    <source>
        <dbReference type="Google" id="ProtNLM"/>
    </source>
</evidence>
<sequence length="230" mass="25285">MTIKCGVAVYVSALLAACYVPMAAGKGGVCSIRDDPLPECTSGFVHHTDAGKCVKPFRHQPHYYCAEQGYVVEGNQCVLYQYADGTSFCRDPHTTLSGTMHHRGDLPSRLQVPLRLPADSRRAHRHVCIITQTHPADFSCPFGCDPSGDKCVAKHFAERRHSCPDGFEFKRGIELPPVLGVGPHEETCIRGDHGPVQHRCARGRPHWIDNKPVCCITCGSGHWGGQLCRQ</sequence>
<dbReference type="PROSITE" id="PS51257">
    <property type="entry name" value="PROKAR_LIPOPROTEIN"/>
    <property type="match status" value="1"/>
</dbReference>
<dbReference type="VEuPathDB" id="CryptoDB:Vbra_4955"/>
<feature type="signal peptide" evidence="1">
    <location>
        <begin position="1"/>
        <end position="25"/>
    </location>
</feature>